<proteinExistence type="predicted"/>
<dbReference type="InterPro" id="IPR001227">
    <property type="entry name" value="Ac_transferase_dom_sf"/>
</dbReference>
<gene>
    <name evidence="6" type="primary">fabD</name>
    <name evidence="6" type="ORF">GCM10009733_078660</name>
</gene>
<name>A0ABN2GDY6_9ACTN</name>
<dbReference type="Gene3D" id="3.40.366.10">
    <property type="entry name" value="Malonyl-Coenzyme A Acyl Carrier Protein, domain 2"/>
    <property type="match status" value="2"/>
</dbReference>
<dbReference type="InterPro" id="IPR050858">
    <property type="entry name" value="Mal-CoA-ACP_Trans/PKS_FabD"/>
</dbReference>
<dbReference type="Proteomes" id="UP001500064">
    <property type="component" value="Unassembled WGS sequence"/>
</dbReference>
<keyword evidence="7" id="KW-1185">Reference proteome</keyword>
<evidence type="ECO:0000256" key="1">
    <source>
        <dbReference type="ARBA" id="ARBA00013258"/>
    </source>
</evidence>
<keyword evidence="2" id="KW-0808">Transferase</keyword>
<organism evidence="6 7">
    <name type="scientific">Nonomuraea maheshkhaliensis</name>
    <dbReference type="NCBI Taxonomy" id="419590"/>
    <lineage>
        <taxon>Bacteria</taxon>
        <taxon>Bacillati</taxon>
        <taxon>Actinomycetota</taxon>
        <taxon>Actinomycetes</taxon>
        <taxon>Streptosporangiales</taxon>
        <taxon>Streptosporangiaceae</taxon>
        <taxon>Nonomuraea</taxon>
    </lineage>
</organism>
<dbReference type="PANTHER" id="PTHR42681:SF1">
    <property type="entry name" value="MALONYL-COA-ACYL CARRIER PROTEIN TRANSACYLASE, MITOCHONDRIAL"/>
    <property type="match status" value="1"/>
</dbReference>
<evidence type="ECO:0000256" key="2">
    <source>
        <dbReference type="ARBA" id="ARBA00022679"/>
    </source>
</evidence>
<dbReference type="Pfam" id="PF21124">
    <property type="entry name" value="VinK_C"/>
    <property type="match status" value="1"/>
</dbReference>
<dbReference type="EC" id="2.3.1.39" evidence="1"/>
<dbReference type="PANTHER" id="PTHR42681">
    <property type="entry name" value="MALONYL-COA-ACYL CARRIER PROTEIN TRANSACYLASE, MITOCHONDRIAL"/>
    <property type="match status" value="1"/>
</dbReference>
<evidence type="ECO:0000256" key="3">
    <source>
        <dbReference type="ARBA" id="ARBA00023315"/>
    </source>
</evidence>
<protein>
    <recommendedName>
        <fullName evidence="1">[acyl-carrier-protein] S-malonyltransferase</fullName>
        <ecNumber evidence="1">2.3.1.39</ecNumber>
    </recommendedName>
</protein>
<dbReference type="InterPro" id="IPR016035">
    <property type="entry name" value="Acyl_Trfase/lysoPLipase"/>
</dbReference>
<evidence type="ECO:0000313" key="7">
    <source>
        <dbReference type="Proteomes" id="UP001500064"/>
    </source>
</evidence>
<keyword evidence="3" id="KW-0012">Acyltransferase</keyword>
<dbReference type="RefSeq" id="WP_346111847.1">
    <property type="nucleotide sequence ID" value="NZ_BAAAMU010000084.1"/>
</dbReference>
<feature type="domain" description="Malonyl-CoA-[acyl-carrier-protein] transacylase small" evidence="5">
    <location>
        <begin position="134"/>
        <end position="195"/>
    </location>
</feature>
<comment type="catalytic activity">
    <reaction evidence="4">
        <text>holo-[ACP] + malonyl-CoA = malonyl-[ACP] + CoA</text>
        <dbReference type="Rhea" id="RHEA:41792"/>
        <dbReference type="Rhea" id="RHEA-COMP:9623"/>
        <dbReference type="Rhea" id="RHEA-COMP:9685"/>
        <dbReference type="ChEBI" id="CHEBI:57287"/>
        <dbReference type="ChEBI" id="CHEBI:57384"/>
        <dbReference type="ChEBI" id="CHEBI:64479"/>
        <dbReference type="ChEBI" id="CHEBI:78449"/>
        <dbReference type="EC" id="2.3.1.39"/>
    </reaction>
</comment>
<dbReference type="SUPFAM" id="SSF52151">
    <property type="entry name" value="FabD/lysophospholipase-like"/>
    <property type="match status" value="1"/>
</dbReference>
<reference evidence="6 7" key="1">
    <citation type="journal article" date="2019" name="Int. J. Syst. Evol. Microbiol.">
        <title>The Global Catalogue of Microorganisms (GCM) 10K type strain sequencing project: providing services to taxonomists for standard genome sequencing and annotation.</title>
        <authorList>
            <consortium name="The Broad Institute Genomics Platform"/>
            <consortium name="The Broad Institute Genome Sequencing Center for Infectious Disease"/>
            <person name="Wu L."/>
            <person name="Ma J."/>
        </authorList>
    </citation>
    <scope>NUCLEOTIDE SEQUENCE [LARGE SCALE GENOMIC DNA]</scope>
    <source>
        <strain evidence="6 7">JCM 13929</strain>
    </source>
</reference>
<evidence type="ECO:0000256" key="4">
    <source>
        <dbReference type="ARBA" id="ARBA00048462"/>
    </source>
</evidence>
<sequence>MSGGTAFVFPGMGPTDAGEAAAFLERDPVARELFGRASDTVGYPVAERYAEADDDYSEAAQVAFLVNCLALASWAERELGLTPELCVGPSFGGKAAAAYAQALGFEPAVRMTAEIARHTRDYFATAHPGVVTHSFVRVPGPAQAEIMHDLERRGIWHELSCRVDHDFVMLSLPGAELDWLDGRIRKAGGLSLYTMRPPMHAAAFAPLRRTVEREVLAGLEFADPKLPVLDDAGGAALTTGEQVRTLLLDAFVRAPSWPSVVESMLRRGMTRLCVTGQDSLFGRVPVTTRNFTVVAVNPRSALKGRR</sequence>
<evidence type="ECO:0000313" key="6">
    <source>
        <dbReference type="EMBL" id="GAA1669513.1"/>
    </source>
</evidence>
<dbReference type="InterPro" id="IPR049416">
    <property type="entry name" value="VinK-like_small"/>
</dbReference>
<dbReference type="EMBL" id="BAAAMU010000084">
    <property type="protein sequence ID" value="GAA1669513.1"/>
    <property type="molecule type" value="Genomic_DNA"/>
</dbReference>
<comment type="caution">
    <text evidence="6">The sequence shown here is derived from an EMBL/GenBank/DDBJ whole genome shotgun (WGS) entry which is preliminary data.</text>
</comment>
<evidence type="ECO:0000259" key="5">
    <source>
        <dbReference type="Pfam" id="PF21124"/>
    </source>
</evidence>
<accession>A0ABN2GDY6</accession>